<dbReference type="Proteomes" id="UP001322277">
    <property type="component" value="Chromosome 10"/>
</dbReference>
<dbReference type="EMBL" id="CP137314">
    <property type="protein sequence ID" value="WQF89579.1"/>
    <property type="molecule type" value="Genomic_DNA"/>
</dbReference>
<proteinExistence type="predicted"/>
<dbReference type="AlphaFoldDB" id="A0AAX4J1Y2"/>
<feature type="transmembrane region" description="Helical" evidence="1">
    <location>
        <begin position="41"/>
        <end position="60"/>
    </location>
</feature>
<gene>
    <name evidence="2" type="ORF">CDEST_14593</name>
</gene>
<name>A0AAX4J1Y2_9PEZI</name>
<protein>
    <submittedName>
        <fullName evidence="2">Uncharacterized protein</fullName>
    </submittedName>
</protein>
<evidence type="ECO:0000313" key="2">
    <source>
        <dbReference type="EMBL" id="WQF89579.1"/>
    </source>
</evidence>
<evidence type="ECO:0000313" key="3">
    <source>
        <dbReference type="Proteomes" id="UP001322277"/>
    </source>
</evidence>
<dbReference type="RefSeq" id="XP_062786800.1">
    <property type="nucleotide sequence ID" value="XM_062930749.1"/>
</dbReference>
<keyword evidence="1" id="KW-0472">Membrane</keyword>
<keyword evidence="1" id="KW-1133">Transmembrane helix</keyword>
<reference evidence="3" key="1">
    <citation type="journal article" date="2023" name="bioRxiv">
        <title>Complete genome of the Medicago anthracnose fungus, Colletotrichum destructivum, reveals a mini-chromosome-like region within a core chromosome.</title>
        <authorList>
            <person name="Lapalu N."/>
            <person name="Simon A."/>
            <person name="Lu A."/>
            <person name="Plaumann P.-L."/>
            <person name="Amselem J."/>
            <person name="Pigne S."/>
            <person name="Auger A."/>
            <person name="Koch C."/>
            <person name="Dallery J.-F."/>
            <person name="O'Connell R.J."/>
        </authorList>
    </citation>
    <scope>NUCLEOTIDE SEQUENCE [LARGE SCALE GENOMIC DNA]</scope>
    <source>
        <strain evidence="3">CBS 520.97</strain>
    </source>
</reference>
<sequence length="115" mass="12844">MESLYAAIKTGKVWEVPRVDSSITDAVRSAVPRAYAGSFKMVFLVSILFAGTVWVSALYVPDVKRFMVPAVVRRLQRPRGIFKRVPEGLSEGITAEMMENKESSWETCRSLNGSE</sequence>
<accession>A0AAX4J1Y2</accession>
<organism evidence="2 3">
    <name type="scientific">Colletotrichum destructivum</name>
    <dbReference type="NCBI Taxonomy" id="34406"/>
    <lineage>
        <taxon>Eukaryota</taxon>
        <taxon>Fungi</taxon>
        <taxon>Dikarya</taxon>
        <taxon>Ascomycota</taxon>
        <taxon>Pezizomycotina</taxon>
        <taxon>Sordariomycetes</taxon>
        <taxon>Hypocreomycetidae</taxon>
        <taxon>Glomerellales</taxon>
        <taxon>Glomerellaceae</taxon>
        <taxon>Colletotrichum</taxon>
        <taxon>Colletotrichum destructivum species complex</taxon>
    </lineage>
</organism>
<evidence type="ECO:0000256" key="1">
    <source>
        <dbReference type="SAM" id="Phobius"/>
    </source>
</evidence>
<dbReference type="GeneID" id="87951093"/>
<dbReference type="KEGG" id="cdet:87951093"/>
<keyword evidence="1" id="KW-0812">Transmembrane</keyword>
<keyword evidence="3" id="KW-1185">Reference proteome</keyword>